<reference evidence="2 3" key="1">
    <citation type="submission" date="2020-02" db="EMBL/GenBank/DDBJ databases">
        <authorList>
            <person name="Kim M.K."/>
        </authorList>
    </citation>
    <scope>NUCLEOTIDE SEQUENCE [LARGE SCALE GENOMIC DNA]</scope>
    <source>
        <strain evidence="2 3">17J57-3</strain>
    </source>
</reference>
<dbReference type="RefSeq" id="WP_163964623.1">
    <property type="nucleotide sequence ID" value="NZ_JAAIVB010000048.1"/>
</dbReference>
<keyword evidence="3" id="KW-1185">Reference proteome</keyword>
<dbReference type="SUPFAM" id="SSF54909">
    <property type="entry name" value="Dimeric alpha+beta barrel"/>
    <property type="match status" value="1"/>
</dbReference>
<dbReference type="PANTHER" id="PTHR41521">
    <property type="match status" value="1"/>
</dbReference>
<gene>
    <name evidence="2" type="ORF">G3574_15065</name>
</gene>
<dbReference type="AlphaFoldDB" id="A0A6B3SXC9"/>
<comment type="caution">
    <text evidence="2">The sequence shown here is derived from an EMBL/GenBank/DDBJ whole genome shotgun (WGS) entry which is preliminary data.</text>
</comment>
<accession>A0A6B3SXC9</accession>
<proteinExistence type="predicted"/>
<evidence type="ECO:0000259" key="1">
    <source>
        <dbReference type="Pfam" id="PF07045"/>
    </source>
</evidence>
<feature type="domain" description="DUF1330" evidence="1">
    <location>
        <begin position="4"/>
        <end position="91"/>
    </location>
</feature>
<dbReference type="Proteomes" id="UP000482155">
    <property type="component" value="Unassembled WGS sequence"/>
</dbReference>
<dbReference type="InterPro" id="IPR011008">
    <property type="entry name" value="Dimeric_a/b-barrel"/>
</dbReference>
<protein>
    <submittedName>
        <fullName evidence="2">DUF1330 domain-containing protein</fullName>
    </submittedName>
</protein>
<dbReference type="Pfam" id="PF07045">
    <property type="entry name" value="DUF1330"/>
    <property type="match status" value="1"/>
</dbReference>
<dbReference type="Gene3D" id="3.30.70.100">
    <property type="match status" value="1"/>
</dbReference>
<name>A0A6B3SXC9_9BURK</name>
<evidence type="ECO:0000313" key="2">
    <source>
        <dbReference type="EMBL" id="NEX62409.1"/>
    </source>
</evidence>
<evidence type="ECO:0000313" key="3">
    <source>
        <dbReference type="Proteomes" id="UP000482155"/>
    </source>
</evidence>
<organism evidence="2 3">
    <name type="scientific">Noviherbaspirillum galbum</name>
    <dbReference type="NCBI Taxonomy" id="2709383"/>
    <lineage>
        <taxon>Bacteria</taxon>
        <taxon>Pseudomonadati</taxon>
        <taxon>Pseudomonadota</taxon>
        <taxon>Betaproteobacteria</taxon>
        <taxon>Burkholderiales</taxon>
        <taxon>Oxalobacteraceae</taxon>
        <taxon>Noviherbaspirillum</taxon>
    </lineage>
</organism>
<sequence>MAYAYVVGQITIKDAGKWAEYRDKVPATIAPWAGELVFRGKRAATLAGFSPHTDIVVIRFPDMEALNGWHASAAYQAIIPLRQDAADVVLVSYEA</sequence>
<dbReference type="EMBL" id="JAAIVB010000048">
    <property type="protein sequence ID" value="NEX62409.1"/>
    <property type="molecule type" value="Genomic_DNA"/>
</dbReference>
<dbReference type="InterPro" id="IPR010753">
    <property type="entry name" value="DUF1330"/>
</dbReference>
<dbReference type="PANTHER" id="PTHR41521:SF4">
    <property type="entry name" value="BLR0684 PROTEIN"/>
    <property type="match status" value="1"/>
</dbReference>